<dbReference type="InterPro" id="IPR035398">
    <property type="entry name" value="Bac_rhamnosid_C"/>
</dbReference>
<dbReference type="Pfam" id="PF08531">
    <property type="entry name" value="Bac_rhamnosid_N"/>
    <property type="match status" value="1"/>
</dbReference>
<dbReference type="Proteomes" id="UP000824504">
    <property type="component" value="Chromosome"/>
</dbReference>
<evidence type="ECO:0000259" key="5">
    <source>
        <dbReference type="Pfam" id="PF17390"/>
    </source>
</evidence>
<accession>A0ABX8SNT4</accession>
<protein>
    <submittedName>
        <fullName evidence="6">Glycoside hydrolase family 78 protein</fullName>
    </submittedName>
</protein>
<dbReference type="InterPro" id="IPR016007">
    <property type="entry name" value="Alpha_rhamnosid"/>
</dbReference>
<feature type="domain" description="Alpha-L-rhamnosidase six-hairpin glycosidase" evidence="4">
    <location>
        <begin position="314"/>
        <end position="669"/>
    </location>
</feature>
<gene>
    <name evidence="6" type="ORF">KDB89_04445</name>
</gene>
<dbReference type="PANTHER" id="PTHR33307:SF6">
    <property type="entry name" value="ALPHA-RHAMNOSIDASE (EUROFUNG)-RELATED"/>
    <property type="match status" value="1"/>
</dbReference>
<sequence>MTPDEGARSALADAAFITADAQRGEVLRFATVVTLDRPAAEVVSAVIHATAHGVYELTVDGRPVTRDVLNPGWTAYEWRLQVQRFDVTALLADGDAHVLEARVGNGWYRGDYGFEGLSANYGEEIGLLAALEITYANGTRQRLTTGPGWAADTCEITANSFYNGQSVDARIGGGRALPVRISDLDRCTLVAQAAPAIRRHEVLSPRRIWTSPSGRTLVDFGQNLVGWIRLRVRGEEGAVVTVSHAEVLERGELGTRPLRGAAATDRYTLSGGDDVFEPTFTFHGFRYAQVDGLPVGFDPGDLEAVVIHSGMTPTMSFECSDPLVNRLVSNVVWGQKGNFLSVPTDCPQRDERLGWTGDIAVFAETAAAQFDVADFLHSWLLDLAAETVHHDPPAVPVVVPDVLKYGHYAADAMFRDVHSQAVWGDAAVWVPKALWEAYGDWGRLGDHYPGMVAYLESIEPLLSPSGLWDTGMQLADWLDPDAPPDQPWAAKADPGVVATAAFHRSAAFVAEAADILGREADAARWTALAGRLRRAFNDAYVGGGRIASDCATVYAIAICFGLLDDADCVWAADRLAELVRERGHVVTTGFAGTPYVTWALSEHGHVDDAYRLLLQTGCPSWLYPVKMGATTIWERWDSMLPDGSINPGDMTSFNHYALGAVAGWLYGAVAGIRPARPGFAEVLIQPRPGPGLDRVRATRRTPAGPVTVAWSTAGETFDLDVALPDGVPATLALPDGSRRRVIGGSHRLSCALEGPSGPYDAASWTSMQTLSS</sequence>
<dbReference type="RefSeq" id="WP_219083660.1">
    <property type="nucleotide sequence ID" value="NZ_CP079216.1"/>
</dbReference>
<dbReference type="InterPro" id="IPR008902">
    <property type="entry name" value="Rhamnosid_concanavalin"/>
</dbReference>
<dbReference type="Pfam" id="PF17390">
    <property type="entry name" value="Bac_rhamnosid_C"/>
    <property type="match status" value="1"/>
</dbReference>
<name>A0ABX8SNT4_9ACTN</name>
<evidence type="ECO:0000313" key="6">
    <source>
        <dbReference type="EMBL" id="QXT63733.1"/>
    </source>
</evidence>
<feature type="domain" description="Alpha-L-rhamnosidase concanavalin-like" evidence="2">
    <location>
        <begin position="211"/>
        <end position="308"/>
    </location>
</feature>
<evidence type="ECO:0000259" key="2">
    <source>
        <dbReference type="Pfam" id="PF05592"/>
    </source>
</evidence>
<dbReference type="Pfam" id="PF17389">
    <property type="entry name" value="Bac_rhamnosid6H"/>
    <property type="match status" value="1"/>
</dbReference>
<evidence type="ECO:0000259" key="4">
    <source>
        <dbReference type="Pfam" id="PF17389"/>
    </source>
</evidence>
<evidence type="ECO:0000313" key="7">
    <source>
        <dbReference type="Proteomes" id="UP000824504"/>
    </source>
</evidence>
<feature type="domain" description="Alpha-L-rhamnosidase C-terminal" evidence="5">
    <location>
        <begin position="671"/>
        <end position="741"/>
    </location>
</feature>
<dbReference type="InterPro" id="IPR013737">
    <property type="entry name" value="Bac_rhamnosid_N"/>
</dbReference>
<dbReference type="EMBL" id="CP079216">
    <property type="protein sequence ID" value="QXT63733.1"/>
    <property type="molecule type" value="Genomic_DNA"/>
</dbReference>
<evidence type="ECO:0000259" key="3">
    <source>
        <dbReference type="Pfam" id="PF08531"/>
    </source>
</evidence>
<dbReference type="GO" id="GO:0016787">
    <property type="term" value="F:hydrolase activity"/>
    <property type="evidence" value="ECO:0007669"/>
    <property type="project" value="UniProtKB-KW"/>
</dbReference>
<evidence type="ECO:0000256" key="1">
    <source>
        <dbReference type="ARBA" id="ARBA00022801"/>
    </source>
</evidence>
<keyword evidence="7" id="KW-1185">Reference proteome</keyword>
<proteinExistence type="predicted"/>
<dbReference type="InterPro" id="IPR035396">
    <property type="entry name" value="Bac_rhamnosid6H"/>
</dbReference>
<reference evidence="6 7" key="1">
    <citation type="submission" date="2021-07" db="EMBL/GenBank/DDBJ databases">
        <title>complete genome sequencing of Tessaracoccus sp.J1M15.</title>
        <authorList>
            <person name="Bae J.-W."/>
            <person name="Kim D.-y."/>
        </authorList>
    </citation>
    <scope>NUCLEOTIDE SEQUENCE [LARGE SCALE GENOMIC DNA]</scope>
    <source>
        <strain evidence="6 7">J1M15</strain>
    </source>
</reference>
<organism evidence="6 7">
    <name type="scientific">Tessaracoccus palaemonis</name>
    <dbReference type="NCBI Taxonomy" id="2829499"/>
    <lineage>
        <taxon>Bacteria</taxon>
        <taxon>Bacillati</taxon>
        <taxon>Actinomycetota</taxon>
        <taxon>Actinomycetes</taxon>
        <taxon>Propionibacteriales</taxon>
        <taxon>Propionibacteriaceae</taxon>
        <taxon>Tessaracoccus</taxon>
    </lineage>
</organism>
<dbReference type="Pfam" id="PF05592">
    <property type="entry name" value="Bac_rhamnosid"/>
    <property type="match status" value="1"/>
</dbReference>
<feature type="domain" description="Bacterial alpha-L-rhamnosidase N-terminal" evidence="3">
    <location>
        <begin position="41"/>
        <end position="201"/>
    </location>
</feature>
<dbReference type="PANTHER" id="PTHR33307">
    <property type="entry name" value="ALPHA-RHAMNOSIDASE (EUROFUNG)"/>
    <property type="match status" value="1"/>
</dbReference>
<keyword evidence="1 6" id="KW-0378">Hydrolase</keyword>